<dbReference type="GO" id="GO:0031415">
    <property type="term" value="C:NatA complex"/>
    <property type="evidence" value="ECO:0007669"/>
    <property type="project" value="TreeGrafter"/>
</dbReference>
<dbReference type="PANTHER" id="PTHR42919">
    <property type="entry name" value="N-ALPHA-ACETYLTRANSFERASE"/>
    <property type="match status" value="1"/>
</dbReference>
<dbReference type="Proteomes" id="UP000242877">
    <property type="component" value="Unassembled WGS sequence"/>
</dbReference>
<dbReference type="InterPro" id="IPR016181">
    <property type="entry name" value="Acyl_CoA_acyltransferase"/>
</dbReference>
<feature type="compositionally biased region" description="Low complexity" evidence="3">
    <location>
        <begin position="17"/>
        <end position="35"/>
    </location>
</feature>
<evidence type="ECO:0000313" key="5">
    <source>
        <dbReference type="EMBL" id="KZZ96421.1"/>
    </source>
</evidence>
<feature type="region of interest" description="Disordered" evidence="3">
    <location>
        <begin position="1"/>
        <end position="41"/>
    </location>
</feature>
<dbReference type="VEuPathDB" id="FungiDB:AAP_01194"/>
<evidence type="ECO:0000256" key="1">
    <source>
        <dbReference type="ARBA" id="ARBA00022679"/>
    </source>
</evidence>
<dbReference type="PANTHER" id="PTHR42919:SF8">
    <property type="entry name" value="N-ALPHA-ACETYLTRANSFERASE 50"/>
    <property type="match status" value="1"/>
</dbReference>
<dbReference type="PROSITE" id="PS51186">
    <property type="entry name" value="GNAT"/>
    <property type="match status" value="1"/>
</dbReference>
<proteinExistence type="predicted"/>
<evidence type="ECO:0000259" key="4">
    <source>
        <dbReference type="PROSITE" id="PS51186"/>
    </source>
</evidence>
<keyword evidence="1 5" id="KW-0808">Transferase</keyword>
<dbReference type="AlphaFoldDB" id="A0A168CCG1"/>
<gene>
    <name evidence="5" type="ORF">AAP_01194</name>
</gene>
<dbReference type="Gene3D" id="3.40.630.30">
    <property type="match status" value="1"/>
</dbReference>
<feature type="region of interest" description="Disordered" evidence="3">
    <location>
        <begin position="295"/>
        <end position="322"/>
    </location>
</feature>
<dbReference type="GO" id="GO:0007064">
    <property type="term" value="P:mitotic sister chromatid cohesion"/>
    <property type="evidence" value="ECO:0007669"/>
    <property type="project" value="TreeGrafter"/>
</dbReference>
<dbReference type="EMBL" id="AZGZ01000003">
    <property type="protein sequence ID" value="KZZ96421.1"/>
    <property type="molecule type" value="Genomic_DNA"/>
</dbReference>
<keyword evidence="2 5" id="KW-0012">Acyltransferase</keyword>
<dbReference type="InterPro" id="IPR000182">
    <property type="entry name" value="GNAT_dom"/>
</dbReference>
<dbReference type="InterPro" id="IPR051556">
    <property type="entry name" value="N-term/lysine_N-AcTrnsfr"/>
</dbReference>
<accession>A0A168CCG1</accession>
<evidence type="ECO:0000256" key="2">
    <source>
        <dbReference type="ARBA" id="ARBA00023315"/>
    </source>
</evidence>
<feature type="domain" description="N-acetyltransferase" evidence="4">
    <location>
        <begin position="92"/>
        <end position="292"/>
    </location>
</feature>
<evidence type="ECO:0000256" key="3">
    <source>
        <dbReference type="SAM" id="MobiDB-lite"/>
    </source>
</evidence>
<protein>
    <submittedName>
        <fullName evidence="5">Acyl-CoA N-acyltransferase</fullName>
    </submittedName>
</protein>
<reference evidence="5 6" key="1">
    <citation type="journal article" date="2016" name="Genome Biol. Evol.">
        <title>Divergent and convergent evolution of fungal pathogenicity.</title>
        <authorList>
            <person name="Shang Y."/>
            <person name="Xiao G."/>
            <person name="Zheng P."/>
            <person name="Cen K."/>
            <person name="Zhan S."/>
            <person name="Wang C."/>
        </authorList>
    </citation>
    <scope>NUCLEOTIDE SEQUENCE [LARGE SCALE GENOMIC DNA]</scope>
    <source>
        <strain evidence="5 6">ARSEF 7405</strain>
    </source>
</reference>
<dbReference type="GO" id="GO:0016747">
    <property type="term" value="F:acyltransferase activity, transferring groups other than amino-acyl groups"/>
    <property type="evidence" value="ECO:0007669"/>
    <property type="project" value="InterPro"/>
</dbReference>
<comment type="caution">
    <text evidence="5">The sequence shown here is derived from an EMBL/GenBank/DDBJ whole genome shotgun (WGS) entry which is preliminary data.</text>
</comment>
<evidence type="ECO:0000313" key="6">
    <source>
        <dbReference type="Proteomes" id="UP000242877"/>
    </source>
</evidence>
<keyword evidence="6" id="KW-1185">Reference proteome</keyword>
<dbReference type="OrthoDB" id="47374at2759"/>
<name>A0A168CCG1_9EURO</name>
<sequence length="322" mass="35823">MITDFFKPPGSRKQPQATSRSAATTTTTSQTAITSNGLSHTVTLPPLRPQHIVVPAFPLSNNSEPCSRKNKLVLPPPYASPILSAPTPHPKVTVQPIQMGHILSLQQMTRALLPVRYSNSHYAETITDTRIASISRAAIYNDQTETFDLNLPLKAHGSDKVVGAIKCTLEPIVSTEVLSTMPIANNLYIETLLLQAPYRRNGIAKALLDCLLYRPIEPLQDKSNDQTLSDEDVSDIVRHYNIRTVSAHVHESNEDALAWYVTRGFTIQPVTIEGYYRKMRPSGAKIAVKALHWKSQPRQPLIPPTENTSDDRPNPRKRLRST</sequence>
<dbReference type="SUPFAM" id="SSF55729">
    <property type="entry name" value="Acyl-CoA N-acyltransferases (Nat)"/>
    <property type="match status" value="1"/>
</dbReference>
<organism evidence="5 6">
    <name type="scientific">Ascosphaera apis ARSEF 7405</name>
    <dbReference type="NCBI Taxonomy" id="392613"/>
    <lineage>
        <taxon>Eukaryota</taxon>
        <taxon>Fungi</taxon>
        <taxon>Dikarya</taxon>
        <taxon>Ascomycota</taxon>
        <taxon>Pezizomycotina</taxon>
        <taxon>Eurotiomycetes</taxon>
        <taxon>Eurotiomycetidae</taxon>
        <taxon>Onygenales</taxon>
        <taxon>Ascosphaeraceae</taxon>
        <taxon>Ascosphaera</taxon>
    </lineage>
</organism>